<name>A0A2P2MGX0_RHIMU</name>
<organism evidence="1">
    <name type="scientific">Rhizophora mucronata</name>
    <name type="common">Asiatic mangrove</name>
    <dbReference type="NCBI Taxonomy" id="61149"/>
    <lineage>
        <taxon>Eukaryota</taxon>
        <taxon>Viridiplantae</taxon>
        <taxon>Streptophyta</taxon>
        <taxon>Embryophyta</taxon>
        <taxon>Tracheophyta</taxon>
        <taxon>Spermatophyta</taxon>
        <taxon>Magnoliopsida</taxon>
        <taxon>eudicotyledons</taxon>
        <taxon>Gunneridae</taxon>
        <taxon>Pentapetalae</taxon>
        <taxon>rosids</taxon>
        <taxon>fabids</taxon>
        <taxon>Malpighiales</taxon>
        <taxon>Rhizophoraceae</taxon>
        <taxon>Rhizophora</taxon>
    </lineage>
</organism>
<accession>A0A2P2MGX0</accession>
<evidence type="ECO:0000313" key="1">
    <source>
        <dbReference type="EMBL" id="MBX29476.1"/>
    </source>
</evidence>
<proteinExistence type="predicted"/>
<dbReference type="EMBL" id="GGEC01048992">
    <property type="protein sequence ID" value="MBX29476.1"/>
    <property type="molecule type" value="Transcribed_RNA"/>
</dbReference>
<sequence>MLIMIRLSIQIARQHTLRLNWSMELCVRWVHIQKSIRITISLGTSLLMLDSTILLDFISARLERLLQVRAKLSFLYSSTIKRRRMMQM</sequence>
<reference evidence="1" key="1">
    <citation type="submission" date="2018-02" db="EMBL/GenBank/DDBJ databases">
        <title>Rhizophora mucronata_Transcriptome.</title>
        <authorList>
            <person name="Meera S.P."/>
            <person name="Sreeshan A."/>
            <person name="Augustine A."/>
        </authorList>
    </citation>
    <scope>NUCLEOTIDE SEQUENCE</scope>
    <source>
        <tissue evidence="1">Leaf</tissue>
    </source>
</reference>
<evidence type="ECO:0008006" key="2">
    <source>
        <dbReference type="Google" id="ProtNLM"/>
    </source>
</evidence>
<dbReference type="AlphaFoldDB" id="A0A2P2MGX0"/>
<protein>
    <recommendedName>
        <fullName evidence="2">Non-structural protein NS-S</fullName>
    </recommendedName>
</protein>